<sequence>TESNNPIVSPISRKELVNQESRYSVKLEDAEKRASEAQTKVYELKQRLDEVEREVSLKECNVDRLKAELDAACKECETIRARMHSQSSETGRTKTEILRTGGMS</sequence>
<dbReference type="EnsemblMetazoa" id="AAEL023569-RA">
    <property type="protein sequence ID" value="AAEL023569-PA"/>
    <property type="gene ID" value="AAEL023569"/>
</dbReference>
<gene>
    <name evidence="3" type="primary">110680426</name>
</gene>
<feature type="coiled-coil region" evidence="1">
    <location>
        <begin position="13"/>
        <end position="82"/>
    </location>
</feature>
<dbReference type="OrthoDB" id="75801at2759"/>
<dbReference type="SUPFAM" id="SSF57997">
    <property type="entry name" value="Tropomyosin"/>
    <property type="match status" value="1"/>
</dbReference>
<accession>A0A903VIN8</accession>
<reference evidence="3" key="2">
    <citation type="submission" date="2022-10" db="UniProtKB">
        <authorList>
            <consortium name="EnsemblMetazoa"/>
        </authorList>
    </citation>
    <scope>IDENTIFICATION</scope>
    <source>
        <strain evidence="3">LVP_AGWG</strain>
    </source>
</reference>
<reference evidence="4" key="1">
    <citation type="submission" date="2017-06" db="EMBL/GenBank/DDBJ databases">
        <title>Aedes aegypti genome working group (AGWG) sequencing and assembly.</title>
        <authorList>
            <consortium name="Aedes aegypti Genome Working Group (AGWG)"/>
            <person name="Matthews B.J."/>
        </authorList>
    </citation>
    <scope>NUCLEOTIDE SEQUENCE [LARGE SCALE GENOMIC DNA]</scope>
    <source>
        <strain evidence="4">LVP_AGWG</strain>
    </source>
</reference>
<dbReference type="AlphaFoldDB" id="A0A903VIN8"/>
<protein>
    <submittedName>
        <fullName evidence="3">Uncharacterized protein</fullName>
    </submittedName>
</protein>
<dbReference type="Gene3D" id="1.20.5.340">
    <property type="match status" value="1"/>
</dbReference>
<evidence type="ECO:0000313" key="3">
    <source>
        <dbReference type="EnsemblMetazoa" id="AAEL023569-PA"/>
    </source>
</evidence>
<proteinExistence type="predicted"/>
<dbReference type="Proteomes" id="UP000008820">
    <property type="component" value="Unassembled WGS sequence"/>
</dbReference>
<evidence type="ECO:0000313" key="4">
    <source>
        <dbReference type="Proteomes" id="UP000008820"/>
    </source>
</evidence>
<evidence type="ECO:0000256" key="1">
    <source>
        <dbReference type="SAM" id="Coils"/>
    </source>
</evidence>
<keyword evidence="1" id="KW-0175">Coiled coil</keyword>
<organism evidence="3 4">
    <name type="scientific">Aedes aegypti</name>
    <name type="common">Yellowfever mosquito</name>
    <name type="synonym">Culex aegypti</name>
    <dbReference type="NCBI Taxonomy" id="7159"/>
    <lineage>
        <taxon>Eukaryota</taxon>
        <taxon>Metazoa</taxon>
        <taxon>Ecdysozoa</taxon>
        <taxon>Arthropoda</taxon>
        <taxon>Hexapoda</taxon>
        <taxon>Insecta</taxon>
        <taxon>Pterygota</taxon>
        <taxon>Neoptera</taxon>
        <taxon>Endopterygota</taxon>
        <taxon>Diptera</taxon>
        <taxon>Nematocera</taxon>
        <taxon>Culicoidea</taxon>
        <taxon>Culicidae</taxon>
        <taxon>Culicinae</taxon>
        <taxon>Aedini</taxon>
        <taxon>Aedes</taxon>
        <taxon>Stegomyia</taxon>
    </lineage>
</organism>
<name>A0A903VIN8_AEDAE</name>
<feature type="region of interest" description="Disordered" evidence="2">
    <location>
        <begin position="82"/>
        <end position="104"/>
    </location>
</feature>
<evidence type="ECO:0000256" key="2">
    <source>
        <dbReference type="SAM" id="MobiDB-lite"/>
    </source>
</evidence>
<keyword evidence="4" id="KW-1185">Reference proteome</keyword>